<gene>
    <name evidence="2" type="ORF">LTR62_001719</name>
</gene>
<evidence type="ECO:0000313" key="3">
    <source>
        <dbReference type="Proteomes" id="UP001310890"/>
    </source>
</evidence>
<organism evidence="2 3">
    <name type="scientific">Meristemomyces frigidus</name>
    <dbReference type="NCBI Taxonomy" id="1508187"/>
    <lineage>
        <taxon>Eukaryota</taxon>
        <taxon>Fungi</taxon>
        <taxon>Dikarya</taxon>
        <taxon>Ascomycota</taxon>
        <taxon>Pezizomycotina</taxon>
        <taxon>Dothideomycetes</taxon>
        <taxon>Dothideomycetidae</taxon>
        <taxon>Mycosphaerellales</taxon>
        <taxon>Teratosphaeriaceae</taxon>
        <taxon>Meristemomyces</taxon>
    </lineage>
</organism>
<feature type="region of interest" description="Disordered" evidence="1">
    <location>
        <begin position="304"/>
        <end position="323"/>
    </location>
</feature>
<feature type="compositionally biased region" description="Basic and acidic residues" evidence="1">
    <location>
        <begin position="286"/>
        <end position="295"/>
    </location>
</feature>
<evidence type="ECO:0000256" key="1">
    <source>
        <dbReference type="SAM" id="MobiDB-lite"/>
    </source>
</evidence>
<protein>
    <submittedName>
        <fullName evidence="2">Uncharacterized protein</fullName>
    </submittedName>
</protein>
<name>A0AAN7T7Y9_9PEZI</name>
<proteinExistence type="predicted"/>
<dbReference type="Proteomes" id="UP001310890">
    <property type="component" value="Unassembled WGS sequence"/>
</dbReference>
<dbReference type="EMBL" id="JAVRRL010000139">
    <property type="protein sequence ID" value="KAK5107129.1"/>
    <property type="molecule type" value="Genomic_DNA"/>
</dbReference>
<dbReference type="AlphaFoldDB" id="A0AAN7T7Y9"/>
<feature type="compositionally biased region" description="Acidic residues" evidence="1">
    <location>
        <begin position="306"/>
        <end position="323"/>
    </location>
</feature>
<reference evidence="2" key="1">
    <citation type="submission" date="2023-08" db="EMBL/GenBank/DDBJ databases">
        <title>Black Yeasts Isolated from many extreme environments.</title>
        <authorList>
            <person name="Coleine C."/>
            <person name="Stajich J.E."/>
            <person name="Selbmann L."/>
        </authorList>
    </citation>
    <scope>NUCLEOTIDE SEQUENCE</scope>
    <source>
        <strain evidence="2">CCFEE 5401</strain>
    </source>
</reference>
<accession>A0AAN7T7Y9</accession>
<evidence type="ECO:0000313" key="2">
    <source>
        <dbReference type="EMBL" id="KAK5107129.1"/>
    </source>
</evidence>
<feature type="region of interest" description="Disordered" evidence="1">
    <location>
        <begin position="272"/>
        <end position="295"/>
    </location>
</feature>
<comment type="caution">
    <text evidence="2">The sequence shown here is derived from an EMBL/GenBank/DDBJ whole genome shotgun (WGS) entry which is preliminary data.</text>
</comment>
<sequence>MAELCTVVKQRDPTLTEDYLFEKLPAEMRQEVFSKYLAAERKAMILPYRVDAIARRPGATRRSQRKGRSSIIPLHSRVLNLNQQARREYLPQFNRKVVNLDIDELVIIIRDLDFSIILDFLNKIVPHSKLSRLQNVRVTIRLFVTHRFCEDLIANRSDTSLCAWLQHRDVIRGAWPLGDNLQYNLIECCAARESNLYFFLNVFRHYLYANNPNPDLSALWQAFIPHFYPMTLSLQGLQALPPSPNIIPTGKEANAIDGYGQPMFLSDDEYEEMEQEQTIAGSESADDARPGELRGDWTVHSALELEGGEEEDEWENEDWVPPA</sequence>